<name>A0A853EI41_9ACTO</name>
<dbReference type="InterPro" id="IPR009097">
    <property type="entry name" value="Cyclic_Pdiesterase"/>
</dbReference>
<evidence type="ECO:0000313" key="2">
    <source>
        <dbReference type="Proteomes" id="UP000572528"/>
    </source>
</evidence>
<dbReference type="RefSeq" id="WP_179899726.1">
    <property type="nucleotide sequence ID" value="NZ_JACBXV010000016.1"/>
</dbReference>
<reference evidence="1 2" key="1">
    <citation type="submission" date="2020-07" db="EMBL/GenBank/DDBJ databases">
        <title>MOT database genomes.</title>
        <authorList>
            <person name="Joseph S."/>
            <person name="Aduse-Opoku J."/>
            <person name="Hashim A."/>
            <person name="Wade W."/>
            <person name="Curtis M."/>
        </authorList>
    </citation>
    <scope>NUCLEOTIDE SEQUENCE [LARGE SCALE GENOMIC DNA]</scope>
    <source>
        <strain evidence="1 2">WMus004</strain>
    </source>
</reference>
<evidence type="ECO:0000313" key="1">
    <source>
        <dbReference type="EMBL" id="NYS68385.1"/>
    </source>
</evidence>
<dbReference type="SUPFAM" id="SSF55144">
    <property type="entry name" value="LigT-like"/>
    <property type="match status" value="1"/>
</dbReference>
<dbReference type="EMBL" id="JACBXV010000016">
    <property type="protein sequence ID" value="NYS68385.1"/>
    <property type="molecule type" value="Genomic_DNA"/>
</dbReference>
<evidence type="ECO:0008006" key="3">
    <source>
        <dbReference type="Google" id="ProtNLM"/>
    </source>
</evidence>
<comment type="caution">
    <text evidence="1">The sequence shown here is derived from an EMBL/GenBank/DDBJ whole genome shotgun (WGS) entry which is preliminary data.</text>
</comment>
<gene>
    <name evidence="1" type="ORF">HZZ05_02395</name>
</gene>
<dbReference type="Gene3D" id="3.90.1140.10">
    <property type="entry name" value="Cyclic phosphodiesterase"/>
    <property type="match status" value="1"/>
</dbReference>
<protein>
    <recommendedName>
        <fullName evidence="3">2'-5' RNA ligase family protein</fullName>
    </recommendedName>
</protein>
<accession>A0A853EI41</accession>
<dbReference type="Proteomes" id="UP000572528">
    <property type="component" value="Unassembled WGS sequence"/>
</dbReference>
<proteinExistence type="predicted"/>
<dbReference type="AlphaFoldDB" id="A0A853EI41"/>
<sequence length="251" mass="27117">MGMQMDSPLPESLEAMVERVCGFQRDSVPDESPFGYPPGLAQKVDPATGSFKGFFGSTVIARVSPQDAAWMGRICADLYEAMGGALAERLCRETLHLTICDLWSSPVAEQVSGRALEAIPPVSAVVSRARGGKDMAFTVNAVFNLMNTSVCLGLVPASRDDHEAVMSIRRSLADLVPVPAFTPHITLAYYRGDSGNPLDPGALRDWLERATACLEGREIIVRAQDITLALFTDMNSYFPLAEPALPQRGGR</sequence>
<organism evidence="1 2">
    <name type="scientific">Actinomyces bowdenii</name>
    <dbReference type="NCBI Taxonomy" id="131109"/>
    <lineage>
        <taxon>Bacteria</taxon>
        <taxon>Bacillati</taxon>
        <taxon>Actinomycetota</taxon>
        <taxon>Actinomycetes</taxon>
        <taxon>Actinomycetales</taxon>
        <taxon>Actinomycetaceae</taxon>
        <taxon>Actinomyces</taxon>
    </lineage>
</organism>